<dbReference type="EMBL" id="BDOQ01000010">
    <property type="protein sequence ID" value="GBG14895.1"/>
    <property type="molecule type" value="Genomic_DNA"/>
</dbReference>
<feature type="signal peptide" evidence="1">
    <location>
        <begin position="1"/>
        <end position="19"/>
    </location>
</feature>
<sequence length="252" mass="26593">MNRTLMAALSGLFASSALAADCTPINPMDSINQEWPAYEAYVLTIAPIGKSADWSKLDVPGLKVLPRLPVTPLLGGKVEDLYMATLPASSLQRFGQALRAAFNPGAIGPLPLSAPLGSPAGYHTGKQFSYVKAHSTAPGQGVIGAELGREPVTLDIQVNGFNGENGFQPESSITLAWQGIVGWESESGAIGAWPTAEQTAPDFTPKTEVPEWHSATPVEQKASVTTCIKQSPDEAVFIGGLLDKAVLLLRTR</sequence>
<keyword evidence="1" id="KW-0732">Signal</keyword>
<feature type="chain" id="PRO_5015348400" evidence="1">
    <location>
        <begin position="20"/>
        <end position="252"/>
    </location>
</feature>
<dbReference type="Proteomes" id="UP000245081">
    <property type="component" value="Unassembled WGS sequence"/>
</dbReference>
<protein>
    <submittedName>
        <fullName evidence="2">Uncharacterized protein</fullName>
    </submittedName>
</protein>
<name>A0A2R5FA33_9PROT</name>
<proteinExistence type="predicted"/>
<dbReference type="AlphaFoldDB" id="A0A2R5FA33"/>
<evidence type="ECO:0000313" key="3">
    <source>
        <dbReference type="Proteomes" id="UP000245081"/>
    </source>
</evidence>
<organism evidence="2 3">
    <name type="scientific">Novimethylophilus kurashikiensis</name>
    <dbReference type="NCBI Taxonomy" id="1825523"/>
    <lineage>
        <taxon>Bacteria</taxon>
        <taxon>Pseudomonadati</taxon>
        <taxon>Pseudomonadota</taxon>
        <taxon>Betaproteobacteria</taxon>
        <taxon>Nitrosomonadales</taxon>
        <taxon>Methylophilaceae</taxon>
        <taxon>Novimethylophilus</taxon>
    </lineage>
</organism>
<gene>
    <name evidence="2" type="ORF">NMK_2496</name>
</gene>
<accession>A0A2R5FA33</accession>
<dbReference type="RefSeq" id="WP_109016078.1">
    <property type="nucleotide sequence ID" value="NZ_BDOQ01000010.1"/>
</dbReference>
<comment type="caution">
    <text evidence="2">The sequence shown here is derived from an EMBL/GenBank/DDBJ whole genome shotgun (WGS) entry which is preliminary data.</text>
</comment>
<evidence type="ECO:0000256" key="1">
    <source>
        <dbReference type="SAM" id="SignalP"/>
    </source>
</evidence>
<evidence type="ECO:0000313" key="2">
    <source>
        <dbReference type="EMBL" id="GBG14895.1"/>
    </source>
</evidence>
<keyword evidence="3" id="KW-1185">Reference proteome</keyword>
<reference evidence="2 3" key="1">
    <citation type="journal article" date="2018" name="Environ. Microbiol.">
        <title>Isolation and genomic characterization of Novimethylophilus kurashikiensis gen. nov. sp. nov., a new lanthanide-dependent methylotrophic species of Methylophilaceae.</title>
        <authorList>
            <person name="Lv H."/>
            <person name="Sahin N."/>
            <person name="Tani A."/>
        </authorList>
    </citation>
    <scope>NUCLEOTIDE SEQUENCE [LARGE SCALE GENOMIC DNA]</scope>
    <source>
        <strain evidence="2 3">La2-4</strain>
    </source>
</reference>